<accession>A0A538S7G1</accession>
<dbReference type="InterPro" id="IPR038720">
    <property type="entry name" value="YprB_RNase_H-like_dom"/>
</dbReference>
<gene>
    <name evidence="3" type="ORF">E6K72_14140</name>
</gene>
<dbReference type="PANTHER" id="PTHR38462:SF1">
    <property type="entry name" value="YPRB RIBONUCLEASE H-LIKE DOMAIN-CONTAINING PROTEIN"/>
    <property type="match status" value="1"/>
</dbReference>
<feature type="region of interest" description="Disordered" evidence="1">
    <location>
        <begin position="24"/>
        <end position="88"/>
    </location>
</feature>
<sequence length="316" mass="34439">MPAGFRMLGDERLKARLGELARSRRAAAMDGARGPELAAPAEGPAPAGGAGDPAPQRSAAAGCADAPRTVGTGRRHAEGLGVEASLPGGEWRDEKGAVFVHERMRSEIERHRMHWGRLGEPPGDEPDLRALSAAGLSRALFLDLETGGLASSPVFLAGTMHWNGEDFVLRQYFARHYGEEAALLRAVAEAARGFEFLVTFNGKSYDVPFLAGRGVVHGHRIALPGRHLDLLHPARRRWKNRLVNFRLTTLELYVCRRRRSGDVPGEEVPGLYHDYVRNGDPYRLIPVFHHNMLDVITMAEILGALCDAGASPAPAW</sequence>
<evidence type="ECO:0000313" key="4">
    <source>
        <dbReference type="Proteomes" id="UP000317716"/>
    </source>
</evidence>
<proteinExistence type="predicted"/>
<reference evidence="3 4" key="1">
    <citation type="journal article" date="2019" name="Nat. Microbiol.">
        <title>Mediterranean grassland soil C-N compound turnover is dependent on rainfall and depth, and is mediated by genomically divergent microorganisms.</title>
        <authorList>
            <person name="Diamond S."/>
            <person name="Andeer P.F."/>
            <person name="Li Z."/>
            <person name="Crits-Christoph A."/>
            <person name="Burstein D."/>
            <person name="Anantharaman K."/>
            <person name="Lane K.R."/>
            <person name="Thomas B.C."/>
            <person name="Pan C."/>
            <person name="Northen T.R."/>
            <person name="Banfield J.F."/>
        </authorList>
    </citation>
    <scope>NUCLEOTIDE SEQUENCE [LARGE SCALE GENOMIC DNA]</scope>
    <source>
        <strain evidence="3">WS_2</strain>
    </source>
</reference>
<dbReference type="InterPro" id="IPR036397">
    <property type="entry name" value="RNaseH_sf"/>
</dbReference>
<evidence type="ECO:0000259" key="2">
    <source>
        <dbReference type="Pfam" id="PF13482"/>
    </source>
</evidence>
<name>A0A538S7G1_UNCEI</name>
<dbReference type="GO" id="GO:0003676">
    <property type="term" value="F:nucleic acid binding"/>
    <property type="evidence" value="ECO:0007669"/>
    <property type="project" value="InterPro"/>
</dbReference>
<dbReference type="Gene3D" id="3.30.420.10">
    <property type="entry name" value="Ribonuclease H-like superfamily/Ribonuclease H"/>
    <property type="match status" value="1"/>
</dbReference>
<feature type="domain" description="YprB ribonuclease H-like" evidence="2">
    <location>
        <begin position="140"/>
        <end position="304"/>
    </location>
</feature>
<dbReference type="SUPFAM" id="SSF53098">
    <property type="entry name" value="Ribonuclease H-like"/>
    <property type="match status" value="1"/>
</dbReference>
<dbReference type="Pfam" id="PF13482">
    <property type="entry name" value="RNase_H_2"/>
    <property type="match status" value="1"/>
</dbReference>
<dbReference type="PANTHER" id="PTHR38462">
    <property type="entry name" value="EXONUCLEASE-LIKE PROTEIN"/>
    <property type="match status" value="1"/>
</dbReference>
<evidence type="ECO:0000313" key="3">
    <source>
        <dbReference type="EMBL" id="TMQ47319.1"/>
    </source>
</evidence>
<comment type="caution">
    <text evidence="3">The sequence shown here is derived from an EMBL/GenBank/DDBJ whole genome shotgun (WGS) entry which is preliminary data.</text>
</comment>
<dbReference type="Proteomes" id="UP000317716">
    <property type="component" value="Unassembled WGS sequence"/>
</dbReference>
<feature type="compositionally biased region" description="Low complexity" evidence="1">
    <location>
        <begin position="31"/>
        <end position="45"/>
    </location>
</feature>
<organism evidence="3 4">
    <name type="scientific">Eiseniibacteriota bacterium</name>
    <dbReference type="NCBI Taxonomy" id="2212470"/>
    <lineage>
        <taxon>Bacteria</taxon>
        <taxon>Candidatus Eiseniibacteriota</taxon>
    </lineage>
</organism>
<evidence type="ECO:0000256" key="1">
    <source>
        <dbReference type="SAM" id="MobiDB-lite"/>
    </source>
</evidence>
<dbReference type="EMBL" id="VBOS01000539">
    <property type="protein sequence ID" value="TMQ47319.1"/>
    <property type="molecule type" value="Genomic_DNA"/>
</dbReference>
<protein>
    <recommendedName>
        <fullName evidence="2">YprB ribonuclease H-like domain-containing protein</fullName>
    </recommendedName>
</protein>
<dbReference type="InterPro" id="IPR012337">
    <property type="entry name" value="RNaseH-like_sf"/>
</dbReference>
<dbReference type="AlphaFoldDB" id="A0A538S7G1"/>